<keyword evidence="3" id="KW-1185">Reference proteome</keyword>
<evidence type="ECO:0000313" key="3">
    <source>
        <dbReference type="Proteomes" id="UP000596661"/>
    </source>
</evidence>
<dbReference type="EMBL" id="UZAU01000655">
    <property type="status" value="NOT_ANNOTATED_CDS"/>
    <property type="molecule type" value="Genomic_DNA"/>
</dbReference>
<protein>
    <submittedName>
        <fullName evidence="2">Uncharacterized protein</fullName>
    </submittedName>
</protein>
<dbReference type="Gramene" id="evm.model.07.1091">
    <property type="protein sequence ID" value="cds.evm.model.07.1091"/>
    <property type="gene ID" value="evm.TU.07.1091"/>
</dbReference>
<sequence length="312" mass="35310">MLSCEPVMLGGSHASPYASLFIRAWTAYDPYGQPSMFLQPCYVPSSLLCVCQPFYVPVSIGMCLPALVRPPWSNKPWSVSHFFGQLACAQILAGLQASFGQPIHFSWAARHEPLTVDMPCKDIKVFLNNTQLIASREVEVKRKGIGEPEEKGMSKYSTSNTPKSSPLKAQSYKKPRCLITVEEKIDSKVVQGDLRENLNKKTVKKRVSSMITPHRREVFNAEATKVRRLTKDEHKMTMAAKVRPKSKLWNKRELDDLENFYERANRYTLVEDGHVNLRAGKSDQPARAQAKAPRKKRGIGYKEDGQNKKVKK</sequence>
<feature type="compositionally biased region" description="Basic and acidic residues" evidence="1">
    <location>
        <begin position="300"/>
        <end position="312"/>
    </location>
</feature>
<accession>A0A803Q192</accession>
<proteinExistence type="predicted"/>
<reference evidence="2" key="2">
    <citation type="submission" date="2021-03" db="UniProtKB">
        <authorList>
            <consortium name="EnsemblPlants"/>
        </authorList>
    </citation>
    <scope>IDENTIFICATION</scope>
</reference>
<evidence type="ECO:0000256" key="1">
    <source>
        <dbReference type="SAM" id="MobiDB-lite"/>
    </source>
</evidence>
<name>A0A803Q192_CANSA</name>
<feature type="region of interest" description="Disordered" evidence="1">
    <location>
        <begin position="276"/>
        <end position="312"/>
    </location>
</feature>
<dbReference type="AlphaFoldDB" id="A0A803Q192"/>
<feature type="compositionally biased region" description="Polar residues" evidence="1">
    <location>
        <begin position="155"/>
        <end position="168"/>
    </location>
</feature>
<feature type="compositionally biased region" description="Basic and acidic residues" evidence="1">
    <location>
        <begin position="143"/>
        <end position="153"/>
    </location>
</feature>
<reference evidence="2" key="1">
    <citation type="submission" date="2018-11" db="EMBL/GenBank/DDBJ databases">
        <authorList>
            <person name="Grassa J C."/>
        </authorList>
    </citation>
    <scope>NUCLEOTIDE SEQUENCE [LARGE SCALE GENOMIC DNA]</scope>
</reference>
<evidence type="ECO:0000313" key="2">
    <source>
        <dbReference type="EnsemblPlants" id="cds.evm.model.07.1091"/>
    </source>
</evidence>
<feature type="region of interest" description="Disordered" evidence="1">
    <location>
        <begin position="143"/>
        <end position="169"/>
    </location>
</feature>
<dbReference type="EnsemblPlants" id="evm.model.07.1091">
    <property type="protein sequence ID" value="cds.evm.model.07.1091"/>
    <property type="gene ID" value="evm.TU.07.1091"/>
</dbReference>
<dbReference type="Proteomes" id="UP000596661">
    <property type="component" value="Chromosome 7"/>
</dbReference>
<organism evidence="2 3">
    <name type="scientific">Cannabis sativa</name>
    <name type="common">Hemp</name>
    <name type="synonym">Marijuana</name>
    <dbReference type="NCBI Taxonomy" id="3483"/>
    <lineage>
        <taxon>Eukaryota</taxon>
        <taxon>Viridiplantae</taxon>
        <taxon>Streptophyta</taxon>
        <taxon>Embryophyta</taxon>
        <taxon>Tracheophyta</taxon>
        <taxon>Spermatophyta</taxon>
        <taxon>Magnoliopsida</taxon>
        <taxon>eudicotyledons</taxon>
        <taxon>Gunneridae</taxon>
        <taxon>Pentapetalae</taxon>
        <taxon>rosids</taxon>
        <taxon>fabids</taxon>
        <taxon>Rosales</taxon>
        <taxon>Cannabaceae</taxon>
        <taxon>Cannabis</taxon>
    </lineage>
</organism>